<sequence>MAYPKHLLEEDVWSKYKELGLEIYPSLDNTAIHYERARSASRIIDYPNVRRINPKLGITAEDILYLTPKFWSLHMDLPGHITNIGKAFVARDSTCLSILVIHYNLCLGTIIPFARKSPEIAELVQKMLNFDVNGQFMLTELDHGLDARNLETTATLQPDGSFELHTPHPGAAKSMPPNTTASGIPRTAVLYARLIVDQEDRGVRPFVVPLSEAGRLKPGITSKILPVRPGTKPLDHCITTFDRVILPPYCLLGSTEKPKDERASFMRSIWRVPIGSISLSMTGITAIKIATHLTAAYSLRRTVGSSKSGDLTPIMSFSTQYRPIVNGHVQATVLEAYARWAIKQFMNPKAHVLVRSALGFIFKTTVIQASTILTEFSERCGWQGLFSYNQITNMSLSFQGNAIAEGDTLVLCIRLASELLGDKYRLPEALDPSSLLAKREMRAMTEAKTKLSQIGGYKSHRGTDYNRHILPRSRPLIESIGHRMAYEAAKEAGVSPNILTLYESLCVAAAPSSMSDTIDQDSLTDIYDEVLAEVMPRFESSEMKDYFTAPIASKESWDEFFQSLPSEDCLKKLKAKL</sequence>
<keyword evidence="2" id="KW-1185">Reference proteome</keyword>
<organism evidence="1 2">
    <name type="scientific">Clonostachys rhizophaga</name>
    <dbReference type="NCBI Taxonomy" id="160324"/>
    <lineage>
        <taxon>Eukaryota</taxon>
        <taxon>Fungi</taxon>
        <taxon>Dikarya</taxon>
        <taxon>Ascomycota</taxon>
        <taxon>Pezizomycotina</taxon>
        <taxon>Sordariomycetes</taxon>
        <taxon>Hypocreomycetidae</taxon>
        <taxon>Hypocreales</taxon>
        <taxon>Bionectriaceae</taxon>
        <taxon>Clonostachys</taxon>
    </lineage>
</organism>
<dbReference type="SUPFAM" id="SSF47203">
    <property type="entry name" value="Acyl-CoA dehydrogenase C-terminal domain-like"/>
    <property type="match status" value="1"/>
</dbReference>
<dbReference type="OrthoDB" id="538336at2759"/>
<dbReference type="Gene3D" id="1.20.140.10">
    <property type="entry name" value="Butyryl-CoA Dehydrogenase, subunit A, domain 3"/>
    <property type="match status" value="1"/>
</dbReference>
<dbReference type="PANTHER" id="PTHR10909:SF382">
    <property type="entry name" value="ACYL-COENZYME A OXIDASE"/>
    <property type="match status" value="1"/>
</dbReference>
<gene>
    <name evidence="1" type="ORF">CRHIZ90672A_00014914</name>
</gene>
<dbReference type="GO" id="GO:0003997">
    <property type="term" value="F:acyl-CoA oxidase activity"/>
    <property type="evidence" value="ECO:0007669"/>
    <property type="project" value="InterPro"/>
</dbReference>
<dbReference type="GO" id="GO:0055088">
    <property type="term" value="P:lipid homeostasis"/>
    <property type="evidence" value="ECO:0007669"/>
    <property type="project" value="TreeGrafter"/>
</dbReference>
<reference evidence="1" key="1">
    <citation type="submission" date="2021-10" db="EMBL/GenBank/DDBJ databases">
        <authorList>
            <person name="Piombo E."/>
        </authorList>
    </citation>
    <scope>NUCLEOTIDE SEQUENCE</scope>
</reference>
<dbReference type="Gene3D" id="2.40.110.10">
    <property type="entry name" value="Butyryl-CoA Dehydrogenase, subunit A, domain 2"/>
    <property type="match status" value="1"/>
</dbReference>
<dbReference type="GO" id="GO:0005504">
    <property type="term" value="F:fatty acid binding"/>
    <property type="evidence" value="ECO:0007669"/>
    <property type="project" value="TreeGrafter"/>
</dbReference>
<dbReference type="Proteomes" id="UP000696573">
    <property type="component" value="Unassembled WGS sequence"/>
</dbReference>
<comment type="caution">
    <text evidence="1">The sequence shown here is derived from an EMBL/GenBank/DDBJ whole genome shotgun (WGS) entry which is preliminary data.</text>
</comment>
<evidence type="ECO:0000313" key="2">
    <source>
        <dbReference type="Proteomes" id="UP000696573"/>
    </source>
</evidence>
<dbReference type="InterPro" id="IPR012258">
    <property type="entry name" value="Acyl-CoA_oxidase"/>
</dbReference>
<name>A0A9N9YDH5_9HYPO</name>
<dbReference type="GO" id="GO:0071949">
    <property type="term" value="F:FAD binding"/>
    <property type="evidence" value="ECO:0007669"/>
    <property type="project" value="InterPro"/>
</dbReference>
<proteinExistence type="predicted"/>
<dbReference type="GO" id="GO:0033540">
    <property type="term" value="P:fatty acid beta-oxidation using acyl-CoA oxidase"/>
    <property type="evidence" value="ECO:0007669"/>
    <property type="project" value="TreeGrafter"/>
</dbReference>
<dbReference type="InterPro" id="IPR046373">
    <property type="entry name" value="Acyl-CoA_Oxase/DH_mid-dom_sf"/>
</dbReference>
<dbReference type="GO" id="GO:0005777">
    <property type="term" value="C:peroxisome"/>
    <property type="evidence" value="ECO:0007669"/>
    <property type="project" value="InterPro"/>
</dbReference>
<dbReference type="SUPFAM" id="SSF56645">
    <property type="entry name" value="Acyl-CoA dehydrogenase NM domain-like"/>
    <property type="match status" value="1"/>
</dbReference>
<accession>A0A9N9YDH5</accession>
<evidence type="ECO:0008006" key="3">
    <source>
        <dbReference type="Google" id="ProtNLM"/>
    </source>
</evidence>
<dbReference type="InterPro" id="IPR036250">
    <property type="entry name" value="AcylCo_DH-like_C"/>
</dbReference>
<dbReference type="InterPro" id="IPR009100">
    <property type="entry name" value="AcylCoA_DH/oxidase_NM_dom_sf"/>
</dbReference>
<dbReference type="PANTHER" id="PTHR10909">
    <property type="entry name" value="ELECTRON TRANSPORT OXIDOREDUCTASE"/>
    <property type="match status" value="1"/>
</dbReference>
<dbReference type="EMBL" id="CABFNQ020000492">
    <property type="protein sequence ID" value="CAH0017137.1"/>
    <property type="molecule type" value="Genomic_DNA"/>
</dbReference>
<protein>
    <recommendedName>
        <fullName evidence="3">Acyl-CoA dehydrogenase NM domain-like protein</fullName>
    </recommendedName>
</protein>
<evidence type="ECO:0000313" key="1">
    <source>
        <dbReference type="EMBL" id="CAH0017137.1"/>
    </source>
</evidence>
<dbReference type="AlphaFoldDB" id="A0A9N9YDH5"/>